<feature type="transmembrane region" description="Helical" evidence="1">
    <location>
        <begin position="167"/>
        <end position="185"/>
    </location>
</feature>
<feature type="transmembrane region" description="Helical" evidence="1">
    <location>
        <begin position="191"/>
        <end position="207"/>
    </location>
</feature>
<feature type="transmembrane region" description="Helical" evidence="1">
    <location>
        <begin position="103"/>
        <end position="120"/>
    </location>
</feature>
<dbReference type="EMBL" id="JTHE03000109">
    <property type="protein sequence ID" value="MCM1985052.1"/>
    <property type="molecule type" value="Genomic_DNA"/>
</dbReference>
<evidence type="ECO:0000256" key="1">
    <source>
        <dbReference type="SAM" id="Phobius"/>
    </source>
</evidence>
<sequence length="239" mass="26283">MFDPMHLLSIWLDPWISSLTIVGLWIALVLGLAEWIARQDGFSQEIPRKIVHIGTGNVILWAWWLHTPPELGLLASLIFCGVTLLSYRLPILASVSGVGRQSWGTFFYALSIGLLMLGFWRPALPQFAVIGVLIMTWGDGLAALIGQRYGTHGYQLWGIQKTWEGSLTMLIVSFLITWGILGLVYGAQLPMFLLIAIAAIVSLWATALESLSRFGLDNLTVPLGSAALCFGCITWAIAR</sequence>
<comment type="caution">
    <text evidence="2">The sequence shown here is derived from an EMBL/GenBank/DDBJ whole genome shotgun (WGS) entry which is preliminary data.</text>
</comment>
<keyword evidence="1" id="KW-0812">Transmembrane</keyword>
<feature type="transmembrane region" description="Helical" evidence="1">
    <location>
        <begin position="15"/>
        <end position="37"/>
    </location>
</feature>
<feature type="transmembrane region" description="Helical" evidence="1">
    <location>
        <begin position="71"/>
        <end position="91"/>
    </location>
</feature>
<dbReference type="PANTHER" id="PTHR31303:SF1">
    <property type="entry name" value="CTP-DEPENDENT DIACYLGLYCEROL KINASE 1"/>
    <property type="match status" value="1"/>
</dbReference>
<protein>
    <submittedName>
        <fullName evidence="2">SEC59/DGK1/VTE5 family protein</fullName>
    </submittedName>
</protein>
<gene>
    <name evidence="2" type="ORF">QQ91_0019715</name>
</gene>
<proteinExistence type="predicted"/>
<name>A0ABD4T8D2_9CYAN</name>
<accession>A0ABD4T8D2</accession>
<organism evidence="2 3">
    <name type="scientific">Lyngbya confervoides BDU141951</name>
    <dbReference type="NCBI Taxonomy" id="1574623"/>
    <lineage>
        <taxon>Bacteria</taxon>
        <taxon>Bacillati</taxon>
        <taxon>Cyanobacteriota</taxon>
        <taxon>Cyanophyceae</taxon>
        <taxon>Oscillatoriophycideae</taxon>
        <taxon>Oscillatoriales</taxon>
        <taxon>Microcoleaceae</taxon>
        <taxon>Lyngbya</taxon>
    </lineage>
</organism>
<keyword evidence="3" id="KW-1185">Reference proteome</keyword>
<dbReference type="PANTHER" id="PTHR31303">
    <property type="entry name" value="CTP-DEPENDENT DIACYLGLYCEROL KINASE 1"/>
    <property type="match status" value="1"/>
</dbReference>
<dbReference type="InterPro" id="IPR037997">
    <property type="entry name" value="Dgk1-like"/>
</dbReference>
<dbReference type="RefSeq" id="WP_236095983.1">
    <property type="nucleotide sequence ID" value="NZ_JTHE03000109.1"/>
</dbReference>
<feature type="transmembrane region" description="Helical" evidence="1">
    <location>
        <begin position="49"/>
        <end position="65"/>
    </location>
</feature>
<keyword evidence="1" id="KW-1133">Transmembrane helix</keyword>
<dbReference type="Proteomes" id="UP000031561">
    <property type="component" value="Unassembled WGS sequence"/>
</dbReference>
<reference evidence="2 3" key="1">
    <citation type="journal article" date="2015" name="Genome Announc.">
        <title>Draft Genome Sequence of Filamentous Marine Cyanobacterium Lyngbya confervoides Strain BDU141951.</title>
        <authorList>
            <person name="Chandrababunaidu M.M."/>
            <person name="Sen D."/>
            <person name="Tripathy S."/>
        </authorList>
    </citation>
    <scope>NUCLEOTIDE SEQUENCE [LARGE SCALE GENOMIC DNA]</scope>
    <source>
        <strain evidence="2 3">BDU141951</strain>
    </source>
</reference>
<dbReference type="AlphaFoldDB" id="A0ABD4T8D2"/>
<evidence type="ECO:0000313" key="2">
    <source>
        <dbReference type="EMBL" id="MCM1985052.1"/>
    </source>
</evidence>
<feature type="transmembrane region" description="Helical" evidence="1">
    <location>
        <begin position="126"/>
        <end position="146"/>
    </location>
</feature>
<feature type="transmembrane region" description="Helical" evidence="1">
    <location>
        <begin position="219"/>
        <end position="238"/>
    </location>
</feature>
<keyword evidence="1" id="KW-0472">Membrane</keyword>
<evidence type="ECO:0000313" key="3">
    <source>
        <dbReference type="Proteomes" id="UP000031561"/>
    </source>
</evidence>